<dbReference type="EMBL" id="VSIJ01000005">
    <property type="protein sequence ID" value="TXX67415.1"/>
    <property type="molecule type" value="Genomic_DNA"/>
</dbReference>
<comment type="caution">
    <text evidence="4">The sequence shown here is derived from an EMBL/GenBank/DDBJ whole genome shotgun (WGS) entry which is preliminary data.</text>
</comment>
<evidence type="ECO:0000256" key="1">
    <source>
        <dbReference type="ARBA" id="ARBA00004453"/>
    </source>
</evidence>
<protein>
    <submittedName>
        <fullName evidence="4">Nucleoid-associated protein YejK</fullName>
    </submittedName>
</protein>
<sequence length="334" mass="37500">MSLQIHNLSFFEIGQNESSELVLSKYPVIPSAQSLIEYEELVGVINRTINNKPVKGFAQFNGDSRFKASLDSLLTNDCSFTDFSASEAESLLQEMSKYPFSDEGMLIFTHYSYLACEKLVITLIPFSKGINLKADCKLDYLQYLDIPNITIAGIIDVNQYRENKQNRYVSFIKGRAGRGVNDFFIDFLQIDITVNPKQQNAILMQALDDYLEDANLNTSEVNEVKRAVYDYTKGQIKDQNELSISELSSVINVPNACDFAEFVDSQGYELADSFPCDSRTAKKLVKYCGAGGGLKIEFDSQLLGERIFYTADIDQLVIKGLPPNIRYALSKASE</sequence>
<name>A0ABD7SRL2_VIBCL</name>
<reference evidence="4 5" key="1">
    <citation type="submission" date="2019-06" db="EMBL/GenBank/DDBJ databases">
        <title>Vibrio cholerae phylogeny based on whole-genome sequencing reveals genetic diversity and population strucutre.</title>
        <authorList>
            <person name="Zhiqiu Y."/>
            <person name="Bin L."/>
            <person name="Lingyan J."/>
        </authorList>
    </citation>
    <scope>NUCLEOTIDE SEQUENCE [LARGE SCALE GENOMIC DNA]</scope>
    <source>
        <strain evidence="4 5">N2814</strain>
    </source>
</reference>
<dbReference type="Proteomes" id="UP000323819">
    <property type="component" value="Unassembled WGS sequence"/>
</dbReference>
<keyword evidence="3" id="KW-0963">Cytoplasm</keyword>
<dbReference type="Pfam" id="PF04245">
    <property type="entry name" value="NA37"/>
    <property type="match status" value="1"/>
</dbReference>
<dbReference type="PANTHER" id="PTHR38772:SF1">
    <property type="entry name" value="NUCLEOID-ASSOCIATED PROTEIN YEJK"/>
    <property type="match status" value="1"/>
</dbReference>
<evidence type="ECO:0000256" key="2">
    <source>
        <dbReference type="ARBA" id="ARBA00009035"/>
    </source>
</evidence>
<evidence type="ECO:0000313" key="4">
    <source>
        <dbReference type="EMBL" id="TXX67415.1"/>
    </source>
</evidence>
<dbReference type="PANTHER" id="PTHR38772">
    <property type="match status" value="1"/>
</dbReference>
<gene>
    <name evidence="4" type="ORF">FXF03_02210</name>
</gene>
<organism evidence="4 5">
    <name type="scientific">Vibrio cholerae</name>
    <dbReference type="NCBI Taxonomy" id="666"/>
    <lineage>
        <taxon>Bacteria</taxon>
        <taxon>Pseudomonadati</taxon>
        <taxon>Pseudomonadota</taxon>
        <taxon>Gammaproteobacteria</taxon>
        <taxon>Vibrionales</taxon>
        <taxon>Vibrionaceae</taxon>
        <taxon>Vibrio</taxon>
    </lineage>
</organism>
<dbReference type="AlphaFoldDB" id="A0ABD7SRL2"/>
<dbReference type="RefSeq" id="WP_050916502.1">
    <property type="nucleotide sequence ID" value="NZ_JAANNJ010000015.1"/>
</dbReference>
<accession>A0ABD7SRL2</accession>
<proteinExistence type="inferred from homology"/>
<evidence type="ECO:0000256" key="3">
    <source>
        <dbReference type="ARBA" id="ARBA00022490"/>
    </source>
</evidence>
<evidence type="ECO:0000313" key="5">
    <source>
        <dbReference type="Proteomes" id="UP000323819"/>
    </source>
</evidence>
<dbReference type="GO" id="GO:0009295">
    <property type="term" value="C:nucleoid"/>
    <property type="evidence" value="ECO:0007669"/>
    <property type="project" value="UniProtKB-SubCell"/>
</dbReference>
<comment type="similarity">
    <text evidence="2">Belongs to the YejK family.</text>
</comment>
<dbReference type="InterPro" id="IPR007358">
    <property type="entry name" value="Nucleoid_associated_NdpA"/>
</dbReference>
<comment type="subcellular location">
    <subcellularLocation>
        <location evidence="1">Cytoplasm</location>
        <location evidence="1">Nucleoid</location>
    </subcellularLocation>
</comment>